<accession>A0A087DCC2</accession>
<keyword evidence="1" id="KW-0472">Membrane</keyword>
<evidence type="ECO:0000313" key="3">
    <source>
        <dbReference type="Proteomes" id="UP000029066"/>
    </source>
</evidence>
<evidence type="ECO:0000256" key="1">
    <source>
        <dbReference type="SAM" id="Phobius"/>
    </source>
</evidence>
<organism evidence="2 3">
    <name type="scientific">Bifidobacterium saguini DSM 23967</name>
    <dbReference type="NCBI Taxonomy" id="1437607"/>
    <lineage>
        <taxon>Bacteria</taxon>
        <taxon>Bacillati</taxon>
        <taxon>Actinomycetota</taxon>
        <taxon>Actinomycetes</taxon>
        <taxon>Bifidobacteriales</taxon>
        <taxon>Bifidobacteriaceae</taxon>
        <taxon>Bifidobacterium</taxon>
    </lineage>
</organism>
<proteinExistence type="predicted"/>
<keyword evidence="1" id="KW-0812">Transmembrane</keyword>
<dbReference type="Proteomes" id="UP000029066">
    <property type="component" value="Unassembled WGS sequence"/>
</dbReference>
<sequence length="80" mass="8346">MWSLGVITAVAAPLIGYISYCLGVSDQHAELLADSPEYANDTVTVNLLQWLTGQTQTVGRILGIIAIIGIQSAVVALCSG</sequence>
<dbReference type="AlphaFoldDB" id="A0A087DCC2"/>
<protein>
    <submittedName>
        <fullName evidence="2">Uncharacterized protein</fullName>
    </submittedName>
</protein>
<dbReference type="EMBL" id="JGZN01000006">
    <property type="protein sequence ID" value="KFI93172.1"/>
    <property type="molecule type" value="Genomic_DNA"/>
</dbReference>
<feature type="transmembrane region" description="Helical" evidence="1">
    <location>
        <begin position="57"/>
        <end position="78"/>
    </location>
</feature>
<comment type="caution">
    <text evidence="2">The sequence shown here is derived from an EMBL/GenBank/DDBJ whole genome shotgun (WGS) entry which is preliminary data.</text>
</comment>
<reference evidence="2 3" key="1">
    <citation type="submission" date="2014-03" db="EMBL/GenBank/DDBJ databases">
        <title>Genomics of Bifidobacteria.</title>
        <authorList>
            <person name="Ventura M."/>
            <person name="Milani C."/>
            <person name="Lugli G.A."/>
        </authorList>
    </citation>
    <scope>NUCLEOTIDE SEQUENCE [LARGE SCALE GENOMIC DNA]</scope>
    <source>
        <strain evidence="2 3">DSM 23967</strain>
    </source>
</reference>
<evidence type="ECO:0000313" key="2">
    <source>
        <dbReference type="EMBL" id="KFI93172.1"/>
    </source>
</evidence>
<keyword evidence="1" id="KW-1133">Transmembrane helix</keyword>
<gene>
    <name evidence="2" type="ORF">BISA_1337</name>
</gene>
<name>A0A087DCC2_9BIFI</name>